<dbReference type="PROSITE" id="PS50887">
    <property type="entry name" value="GGDEF"/>
    <property type="match status" value="1"/>
</dbReference>
<evidence type="ECO:0000259" key="2">
    <source>
        <dbReference type="PROSITE" id="PS50887"/>
    </source>
</evidence>
<dbReference type="KEGG" id="rst:ATY39_13115"/>
<dbReference type="Pfam" id="PF00990">
    <property type="entry name" value="GGDEF"/>
    <property type="match status" value="1"/>
</dbReference>
<dbReference type="InterPro" id="IPR050469">
    <property type="entry name" value="Diguanylate_Cyclase"/>
</dbReference>
<proteinExistence type="predicted"/>
<dbReference type="Gene3D" id="3.30.70.270">
    <property type="match status" value="1"/>
</dbReference>
<dbReference type="SUPFAM" id="SSF55785">
    <property type="entry name" value="PYP-like sensor domain (PAS domain)"/>
    <property type="match status" value="1"/>
</dbReference>
<dbReference type="OrthoDB" id="9759607at2"/>
<dbReference type="InterPro" id="IPR043128">
    <property type="entry name" value="Rev_trsase/Diguanyl_cyclase"/>
</dbReference>
<name>A0A143HFK0_9BACL</name>
<keyword evidence="4" id="KW-1185">Reference proteome</keyword>
<dbReference type="GO" id="GO:0052621">
    <property type="term" value="F:diguanylate cyclase activity"/>
    <property type="evidence" value="ECO:0007669"/>
    <property type="project" value="TreeGrafter"/>
</dbReference>
<dbReference type="CDD" id="cd01949">
    <property type="entry name" value="GGDEF"/>
    <property type="match status" value="1"/>
</dbReference>
<dbReference type="InterPro" id="IPR000014">
    <property type="entry name" value="PAS"/>
</dbReference>
<dbReference type="PANTHER" id="PTHR45138:SF9">
    <property type="entry name" value="DIGUANYLATE CYCLASE DGCM-RELATED"/>
    <property type="match status" value="1"/>
</dbReference>
<dbReference type="Gene3D" id="3.30.450.20">
    <property type="entry name" value="PAS domain"/>
    <property type="match status" value="1"/>
</dbReference>
<dbReference type="AlphaFoldDB" id="A0A143HFK0"/>
<organism evidence="3 4">
    <name type="scientific">Rummeliibacillus stabekisii</name>
    <dbReference type="NCBI Taxonomy" id="241244"/>
    <lineage>
        <taxon>Bacteria</taxon>
        <taxon>Bacillati</taxon>
        <taxon>Bacillota</taxon>
        <taxon>Bacilli</taxon>
        <taxon>Bacillales</taxon>
        <taxon>Caryophanaceae</taxon>
        <taxon>Rummeliibacillus</taxon>
    </lineage>
</organism>
<dbReference type="RefSeq" id="WP_066790467.1">
    <property type="nucleotide sequence ID" value="NZ_CP014806.1"/>
</dbReference>
<gene>
    <name evidence="3" type="ORF">ATY39_13115</name>
</gene>
<reference evidence="4" key="2">
    <citation type="submission" date="2016-03" db="EMBL/GenBank/DDBJ databases">
        <authorList>
            <person name="Ploux O."/>
        </authorList>
    </citation>
    <scope>NUCLEOTIDE SEQUENCE [LARGE SCALE GENOMIC DNA]</scope>
    <source>
        <strain evidence="4">PP9</strain>
    </source>
</reference>
<dbReference type="SMART" id="SM00267">
    <property type="entry name" value="GGDEF"/>
    <property type="match status" value="1"/>
</dbReference>
<dbReference type="PANTHER" id="PTHR45138">
    <property type="entry name" value="REGULATORY COMPONENTS OF SENSORY TRANSDUCTION SYSTEM"/>
    <property type="match status" value="1"/>
</dbReference>
<accession>A0A143HFK0</accession>
<dbReference type="NCBIfam" id="TIGR00254">
    <property type="entry name" value="GGDEF"/>
    <property type="match status" value="1"/>
</dbReference>
<dbReference type="SUPFAM" id="SSF55073">
    <property type="entry name" value="Nucleotide cyclase"/>
    <property type="match status" value="1"/>
</dbReference>
<keyword evidence="1" id="KW-0175">Coiled coil</keyword>
<feature type="domain" description="GGDEF" evidence="2">
    <location>
        <begin position="195"/>
        <end position="323"/>
    </location>
</feature>
<dbReference type="NCBIfam" id="TIGR00229">
    <property type="entry name" value="sensory_box"/>
    <property type="match status" value="1"/>
</dbReference>
<sequence>MNEQLNYAPCSYLLLAENGRILDANFMLLQLLEFEMSELKGKSIQSLLTVPSQTFYQLFVLPIVEMEESVEEVYISLKSKTGREVPVIMNAIKQLNDGGITISCAMIAIKKRREYEKVLLAAKKEAEERNIAKKKAIQELNGLRKELENKQQELIGMNTMLQELAMTDELTGLHNRRGYSEKMVECISQFNKTGNPFSLLIIDIDHFKKVNDTFGHPIGDQVLKTISQMIQEKIGGEDVAARIGGEEFAVILGEANQREALEVAESLREYVASSLWTIPTVTISIGVATTTMDVTEQSIQARADEALYASKEKGRNMVTHAAEIYM</sequence>
<feature type="coiled-coil region" evidence="1">
    <location>
        <begin position="123"/>
        <end position="160"/>
    </location>
</feature>
<reference evidence="3 4" key="1">
    <citation type="journal article" date="2016" name="Genome Announc.">
        <title>Whole-Genome Sequence of Rummeliibacillus stabekisii Strain PP9 Isolated from Antarctic Soil.</title>
        <authorList>
            <person name="da Mota F.F."/>
            <person name="Vollu R.E."/>
            <person name="Jurelevicius D."/>
            <person name="Seldin L."/>
        </authorList>
    </citation>
    <scope>NUCLEOTIDE SEQUENCE [LARGE SCALE GENOMIC DNA]</scope>
    <source>
        <strain evidence="3 4">PP9</strain>
    </source>
</reference>
<dbReference type="STRING" id="241244.ATY39_13115"/>
<evidence type="ECO:0000313" key="3">
    <source>
        <dbReference type="EMBL" id="AMX00266.1"/>
    </source>
</evidence>
<dbReference type="InterPro" id="IPR029787">
    <property type="entry name" value="Nucleotide_cyclase"/>
</dbReference>
<dbReference type="InterPro" id="IPR000160">
    <property type="entry name" value="GGDEF_dom"/>
</dbReference>
<evidence type="ECO:0000256" key="1">
    <source>
        <dbReference type="SAM" id="Coils"/>
    </source>
</evidence>
<dbReference type="EMBL" id="CP014806">
    <property type="protein sequence ID" value="AMX00266.1"/>
    <property type="molecule type" value="Genomic_DNA"/>
</dbReference>
<dbReference type="FunFam" id="3.30.70.270:FF:000001">
    <property type="entry name" value="Diguanylate cyclase domain protein"/>
    <property type="match status" value="1"/>
</dbReference>
<dbReference type="InterPro" id="IPR035965">
    <property type="entry name" value="PAS-like_dom_sf"/>
</dbReference>
<dbReference type="Proteomes" id="UP000076021">
    <property type="component" value="Chromosome"/>
</dbReference>
<protein>
    <recommendedName>
        <fullName evidence="2">GGDEF domain-containing protein</fullName>
    </recommendedName>
</protein>
<evidence type="ECO:0000313" key="4">
    <source>
        <dbReference type="Proteomes" id="UP000076021"/>
    </source>
</evidence>
<dbReference type="Pfam" id="PF13426">
    <property type="entry name" value="PAS_9"/>
    <property type="match status" value="1"/>
</dbReference>